<dbReference type="InterPro" id="IPR058626">
    <property type="entry name" value="MdtA-like_b-barrel"/>
</dbReference>
<evidence type="ECO:0000313" key="8">
    <source>
        <dbReference type="Proteomes" id="UP000438991"/>
    </source>
</evidence>
<evidence type="ECO:0000259" key="4">
    <source>
        <dbReference type="Pfam" id="PF25917"/>
    </source>
</evidence>
<evidence type="ECO:0000259" key="5">
    <source>
        <dbReference type="Pfam" id="PF25944"/>
    </source>
</evidence>
<dbReference type="InterPro" id="IPR058625">
    <property type="entry name" value="MdtA-like_BSH"/>
</dbReference>
<dbReference type="NCBIfam" id="TIGR01730">
    <property type="entry name" value="RND_mfp"/>
    <property type="match status" value="1"/>
</dbReference>
<dbReference type="Gene3D" id="2.40.420.20">
    <property type="match status" value="1"/>
</dbReference>
<dbReference type="PANTHER" id="PTHR30158:SF3">
    <property type="entry name" value="MULTIDRUG EFFLUX PUMP SUBUNIT ACRA-RELATED"/>
    <property type="match status" value="1"/>
</dbReference>
<protein>
    <submittedName>
        <fullName evidence="7">Efflux RND transporter periplasmic adaptor subunit</fullName>
    </submittedName>
</protein>
<organism evidence="7 8">
    <name type="scientific">Rhodoplanes serenus</name>
    <dbReference type="NCBI Taxonomy" id="200615"/>
    <lineage>
        <taxon>Bacteria</taxon>
        <taxon>Pseudomonadati</taxon>
        <taxon>Pseudomonadota</taxon>
        <taxon>Alphaproteobacteria</taxon>
        <taxon>Hyphomicrobiales</taxon>
        <taxon>Nitrobacteraceae</taxon>
        <taxon>Rhodoplanes</taxon>
    </lineage>
</organism>
<dbReference type="Pfam" id="PF25876">
    <property type="entry name" value="HH_MFP_RND"/>
    <property type="match status" value="1"/>
</dbReference>
<dbReference type="Pfam" id="PF25917">
    <property type="entry name" value="BSH_RND"/>
    <property type="match status" value="1"/>
</dbReference>
<dbReference type="InterPro" id="IPR058627">
    <property type="entry name" value="MdtA-like_C"/>
</dbReference>
<evidence type="ECO:0000259" key="3">
    <source>
        <dbReference type="Pfam" id="PF25876"/>
    </source>
</evidence>
<proteinExistence type="inferred from homology"/>
<dbReference type="Gene3D" id="2.40.30.170">
    <property type="match status" value="1"/>
</dbReference>
<feature type="domain" description="Multidrug resistance protein MdtA-like barrel-sandwich hybrid" evidence="4">
    <location>
        <begin position="55"/>
        <end position="198"/>
    </location>
</feature>
<dbReference type="Gene3D" id="1.10.287.470">
    <property type="entry name" value="Helix hairpin bin"/>
    <property type="match status" value="1"/>
</dbReference>
<accession>A0A9X5AV90</accession>
<evidence type="ECO:0000313" key="7">
    <source>
        <dbReference type="EMBL" id="MTW19265.1"/>
    </source>
</evidence>
<dbReference type="GO" id="GO:0022857">
    <property type="term" value="F:transmembrane transporter activity"/>
    <property type="evidence" value="ECO:0007669"/>
    <property type="project" value="InterPro"/>
</dbReference>
<dbReference type="InterPro" id="IPR006143">
    <property type="entry name" value="RND_pump_MFP"/>
</dbReference>
<feature type="domain" description="Multidrug resistance protein MdtA-like beta-barrel" evidence="5">
    <location>
        <begin position="202"/>
        <end position="292"/>
    </location>
</feature>
<name>A0A9X5AV90_9BRAD</name>
<gene>
    <name evidence="7" type="ORF">GJ689_24015</name>
</gene>
<evidence type="ECO:0000256" key="2">
    <source>
        <dbReference type="ARBA" id="ARBA00009477"/>
    </source>
</evidence>
<dbReference type="PANTHER" id="PTHR30158">
    <property type="entry name" value="ACRA/E-RELATED COMPONENT OF DRUG EFFLUX TRANSPORTER"/>
    <property type="match status" value="1"/>
</dbReference>
<dbReference type="SUPFAM" id="SSF111369">
    <property type="entry name" value="HlyD-like secretion proteins"/>
    <property type="match status" value="1"/>
</dbReference>
<dbReference type="GO" id="GO:0046677">
    <property type="term" value="P:response to antibiotic"/>
    <property type="evidence" value="ECO:0007669"/>
    <property type="project" value="TreeGrafter"/>
</dbReference>
<dbReference type="Pfam" id="PF25967">
    <property type="entry name" value="RND-MFP_C"/>
    <property type="match status" value="1"/>
</dbReference>
<comment type="subcellular location">
    <subcellularLocation>
        <location evidence="1">Cell envelope</location>
    </subcellularLocation>
</comment>
<dbReference type="GO" id="GO:0005886">
    <property type="term" value="C:plasma membrane"/>
    <property type="evidence" value="ECO:0007669"/>
    <property type="project" value="TreeGrafter"/>
</dbReference>
<dbReference type="InterPro" id="IPR058624">
    <property type="entry name" value="MdtA-like_HH"/>
</dbReference>
<dbReference type="GO" id="GO:0030313">
    <property type="term" value="C:cell envelope"/>
    <property type="evidence" value="ECO:0007669"/>
    <property type="project" value="UniProtKB-SubCell"/>
</dbReference>
<dbReference type="Proteomes" id="UP000438991">
    <property type="component" value="Unassembled WGS sequence"/>
</dbReference>
<comment type="caution">
    <text evidence="7">The sequence shown here is derived from an EMBL/GenBank/DDBJ whole genome shotgun (WGS) entry which is preliminary data.</text>
</comment>
<dbReference type="Gene3D" id="2.40.50.100">
    <property type="match status" value="1"/>
</dbReference>
<dbReference type="EMBL" id="WNKV01000027">
    <property type="protein sequence ID" value="MTW19265.1"/>
    <property type="molecule type" value="Genomic_DNA"/>
</dbReference>
<feature type="domain" description="Multidrug resistance protein MdtA-like C-terminal permuted SH3" evidence="6">
    <location>
        <begin position="298"/>
        <end position="358"/>
    </location>
</feature>
<reference evidence="7 8" key="1">
    <citation type="submission" date="2019-11" db="EMBL/GenBank/DDBJ databases">
        <title>Whole-genome sequence of Rhodoplanes serenus DSM 18633, type strain.</title>
        <authorList>
            <person name="Kyndt J.A."/>
            <person name="Meyer T.E."/>
        </authorList>
    </citation>
    <scope>NUCLEOTIDE SEQUENCE [LARGE SCALE GENOMIC DNA]</scope>
    <source>
        <strain evidence="7 8">DSM 18633</strain>
    </source>
</reference>
<sequence length="382" mass="40576">MRDHRCARRDTDGLWDASVTPAVAPSAPPDVGVVTVQAASVTLTKELPGRITPMRIAEVRPRVSGIVVERSFQQGSVVEAGAVLYRIDPAPLQVELDKVKAALAKAEAVLYQASRQEDRLRTLLPAQATSQAQYELAVAAERQAEAEVAAQKAAVGQAQLNLDWATVRAPITGRIGRALVTEGALVNPNETTHLATIQQLDPIYADFTQSVGELNQLRRDLAEGRLKSVSPEAARVRLLLDNGAVYRHAGRLLFSDVSVDPGTAKVTLRGEFPNPDADLLPGMYVRVQIEEAIDTDGIVIPAQAVQRTTAGGSAVFVVNGEGRAMLQPVRAGRTLGAGVLIEDGLTPGWRVVVDGFQKFAPGDAVTPVPWRSPGGGPPAAPN</sequence>
<dbReference type="AlphaFoldDB" id="A0A9X5AV90"/>
<feature type="domain" description="Multidrug resistance protein MdtA-like alpha-helical hairpin" evidence="3">
    <location>
        <begin position="96"/>
        <end position="165"/>
    </location>
</feature>
<comment type="similarity">
    <text evidence="2">Belongs to the membrane fusion protein (MFP) (TC 8.A.1) family.</text>
</comment>
<dbReference type="Pfam" id="PF25944">
    <property type="entry name" value="Beta-barrel_RND"/>
    <property type="match status" value="1"/>
</dbReference>
<dbReference type="FunFam" id="2.40.420.20:FF:000001">
    <property type="entry name" value="Efflux RND transporter periplasmic adaptor subunit"/>
    <property type="match status" value="1"/>
</dbReference>
<evidence type="ECO:0000256" key="1">
    <source>
        <dbReference type="ARBA" id="ARBA00004196"/>
    </source>
</evidence>
<evidence type="ECO:0000259" key="6">
    <source>
        <dbReference type="Pfam" id="PF25967"/>
    </source>
</evidence>